<proteinExistence type="predicted"/>
<keyword evidence="2" id="KW-1185">Reference proteome</keyword>
<evidence type="ECO:0000313" key="2">
    <source>
        <dbReference type="Proteomes" id="UP001469553"/>
    </source>
</evidence>
<sequence>MLIPAASFVQYSKSIHTKLLSYINHIKQLYRQKVKQQIEFHLYNFKGHLRVWHLKISPPASSTQTAAAAAVNARMSHLSRTFGDDSLPGSLTKQRVGIS</sequence>
<reference evidence="1 2" key="1">
    <citation type="submission" date="2021-06" db="EMBL/GenBank/DDBJ databases">
        <authorList>
            <person name="Palmer J.M."/>
        </authorList>
    </citation>
    <scope>NUCLEOTIDE SEQUENCE [LARGE SCALE GENOMIC DNA]</scope>
    <source>
        <strain evidence="1 2">AS_MEX2019</strain>
        <tissue evidence="1">Muscle</tissue>
    </source>
</reference>
<comment type="caution">
    <text evidence="1">The sequence shown here is derived from an EMBL/GenBank/DDBJ whole genome shotgun (WGS) entry which is preliminary data.</text>
</comment>
<dbReference type="EMBL" id="JAHRIP010076307">
    <property type="protein sequence ID" value="MEQ2311013.1"/>
    <property type="molecule type" value="Genomic_DNA"/>
</dbReference>
<dbReference type="Proteomes" id="UP001469553">
    <property type="component" value="Unassembled WGS sequence"/>
</dbReference>
<accession>A0ABV1A0L1</accession>
<organism evidence="1 2">
    <name type="scientific">Ameca splendens</name>
    <dbReference type="NCBI Taxonomy" id="208324"/>
    <lineage>
        <taxon>Eukaryota</taxon>
        <taxon>Metazoa</taxon>
        <taxon>Chordata</taxon>
        <taxon>Craniata</taxon>
        <taxon>Vertebrata</taxon>
        <taxon>Euteleostomi</taxon>
        <taxon>Actinopterygii</taxon>
        <taxon>Neopterygii</taxon>
        <taxon>Teleostei</taxon>
        <taxon>Neoteleostei</taxon>
        <taxon>Acanthomorphata</taxon>
        <taxon>Ovalentaria</taxon>
        <taxon>Atherinomorphae</taxon>
        <taxon>Cyprinodontiformes</taxon>
        <taxon>Goodeidae</taxon>
        <taxon>Ameca</taxon>
    </lineage>
</organism>
<gene>
    <name evidence="1" type="ORF">AMECASPLE_015300</name>
</gene>
<evidence type="ECO:0000313" key="1">
    <source>
        <dbReference type="EMBL" id="MEQ2311013.1"/>
    </source>
</evidence>
<protein>
    <submittedName>
        <fullName evidence="1">Uncharacterized protein</fullName>
    </submittedName>
</protein>
<name>A0ABV1A0L1_9TELE</name>